<dbReference type="AlphaFoldDB" id="A0A0R1REL4"/>
<proteinExistence type="inferred from homology"/>
<keyword evidence="4 5" id="KW-0560">Oxidoreductase</keyword>
<dbReference type="EMBL" id="AZFE01000031">
    <property type="protein sequence ID" value="KRL55180.1"/>
    <property type="molecule type" value="Genomic_DNA"/>
</dbReference>
<organism evidence="7 8">
    <name type="scientific">Paucilactobacillus oligofermentans DSM 15707 = LMG 22743</name>
    <dbReference type="NCBI Taxonomy" id="1423778"/>
    <lineage>
        <taxon>Bacteria</taxon>
        <taxon>Bacillati</taxon>
        <taxon>Bacillota</taxon>
        <taxon>Bacilli</taxon>
        <taxon>Lactobacillales</taxon>
        <taxon>Lactobacillaceae</taxon>
        <taxon>Paucilactobacillus</taxon>
    </lineage>
</organism>
<dbReference type="PIRSF" id="PIRSF005426">
    <property type="entry name" value="Frp"/>
    <property type="match status" value="1"/>
</dbReference>
<evidence type="ECO:0000256" key="4">
    <source>
        <dbReference type="ARBA" id="ARBA00023002"/>
    </source>
</evidence>
<dbReference type="InterPro" id="IPR029479">
    <property type="entry name" value="Nitroreductase"/>
</dbReference>
<dbReference type="GO" id="GO:0016491">
    <property type="term" value="F:oxidoreductase activity"/>
    <property type="evidence" value="ECO:0007669"/>
    <property type="project" value="UniProtKB-UniRule"/>
</dbReference>
<keyword evidence="2 5" id="KW-0285">Flavoprotein</keyword>
<dbReference type="KEGG" id="lol:LACOL_0523"/>
<dbReference type="STRING" id="1423778.FC70_GL000776"/>
<evidence type="ECO:0000256" key="3">
    <source>
        <dbReference type="ARBA" id="ARBA00022643"/>
    </source>
</evidence>
<comment type="similarity">
    <text evidence="1 5">Belongs to the flavin oxidoreductase frp family.</text>
</comment>
<evidence type="ECO:0000256" key="5">
    <source>
        <dbReference type="PIRNR" id="PIRNR005426"/>
    </source>
</evidence>
<keyword evidence="3 5" id="KW-0288">FMN</keyword>
<dbReference type="SUPFAM" id="SSF55469">
    <property type="entry name" value="FMN-dependent nitroreductase-like"/>
    <property type="match status" value="1"/>
</dbReference>
<dbReference type="Pfam" id="PF00881">
    <property type="entry name" value="Nitroreductase"/>
    <property type="match status" value="1"/>
</dbReference>
<gene>
    <name evidence="7" type="ORF">FC70_GL000776</name>
</gene>
<evidence type="ECO:0000256" key="2">
    <source>
        <dbReference type="ARBA" id="ARBA00022630"/>
    </source>
</evidence>
<keyword evidence="5" id="KW-0521">NADP</keyword>
<name>A0A0R1REL4_9LACO</name>
<dbReference type="PATRIC" id="fig|1423778.4.peg.808"/>
<feature type="domain" description="Nitroreductase" evidence="6">
    <location>
        <begin position="11"/>
        <end position="164"/>
    </location>
</feature>
<dbReference type="InterPro" id="IPR000415">
    <property type="entry name" value="Nitroreductase-like"/>
</dbReference>
<dbReference type="Proteomes" id="UP000051697">
    <property type="component" value="Unassembled WGS sequence"/>
</dbReference>
<keyword evidence="8" id="KW-1185">Reference proteome</keyword>
<dbReference type="PANTHER" id="PTHR43425">
    <property type="entry name" value="OXYGEN-INSENSITIVE NADPH NITROREDUCTASE"/>
    <property type="match status" value="1"/>
</dbReference>
<evidence type="ECO:0000259" key="6">
    <source>
        <dbReference type="Pfam" id="PF00881"/>
    </source>
</evidence>
<evidence type="ECO:0000256" key="1">
    <source>
        <dbReference type="ARBA" id="ARBA00008366"/>
    </source>
</evidence>
<dbReference type="OrthoDB" id="9775805at2"/>
<reference evidence="7 8" key="1">
    <citation type="journal article" date="2015" name="Genome Announc.">
        <title>Expanding the biotechnology potential of lactobacilli through comparative genomics of 213 strains and associated genera.</title>
        <authorList>
            <person name="Sun Z."/>
            <person name="Harris H.M."/>
            <person name="McCann A."/>
            <person name="Guo C."/>
            <person name="Argimon S."/>
            <person name="Zhang W."/>
            <person name="Yang X."/>
            <person name="Jeffery I.B."/>
            <person name="Cooney J.C."/>
            <person name="Kagawa T.F."/>
            <person name="Liu W."/>
            <person name="Song Y."/>
            <person name="Salvetti E."/>
            <person name="Wrobel A."/>
            <person name="Rasinkangas P."/>
            <person name="Parkhill J."/>
            <person name="Rea M.C."/>
            <person name="O'Sullivan O."/>
            <person name="Ritari J."/>
            <person name="Douillard F.P."/>
            <person name="Paul Ross R."/>
            <person name="Yang R."/>
            <person name="Briner A.E."/>
            <person name="Felis G.E."/>
            <person name="de Vos W.M."/>
            <person name="Barrangou R."/>
            <person name="Klaenhammer T.R."/>
            <person name="Caufield P.W."/>
            <person name="Cui Y."/>
            <person name="Zhang H."/>
            <person name="O'Toole P.W."/>
        </authorList>
    </citation>
    <scope>NUCLEOTIDE SEQUENCE [LARGE SCALE GENOMIC DNA]</scope>
    <source>
        <strain evidence="7 8">DSM 15707</strain>
    </source>
</reference>
<sequence>MITNNETESLILNHRSIRDFKEQPIDDERVDNLLALSQHTANSQFMQSYSVIRIKDRNQLAKMTQLGNHDFNAGEELVVFIADQKRNVDLALKAGESIKYLTNFDRFLAGFYDATLAAQTFALAAESEGLGSLMMTSFLDNTEEMIAALELPQYTFPVMGVVIGEALEVPELKPRLRQPLIKMTDKYQAAADYDEQMVAYDQRVFEYYNTRTGSPRQEKFSDMIARFAGHGNPKRDNIFKMIKRQGFKVE</sequence>
<dbReference type="InterPro" id="IPR016446">
    <property type="entry name" value="Flavin_OxRdtase_Frp"/>
</dbReference>
<dbReference type="PANTHER" id="PTHR43425:SF2">
    <property type="entry name" value="OXYGEN-INSENSITIVE NADPH NITROREDUCTASE"/>
    <property type="match status" value="1"/>
</dbReference>
<evidence type="ECO:0000313" key="8">
    <source>
        <dbReference type="Proteomes" id="UP000051697"/>
    </source>
</evidence>
<protein>
    <submittedName>
        <fullName evidence="7">Oxygen-insensitive NADPH nitroreductase</fullName>
    </submittedName>
</protein>
<comment type="caution">
    <text evidence="7">The sequence shown here is derived from an EMBL/GenBank/DDBJ whole genome shotgun (WGS) entry which is preliminary data.</text>
</comment>
<accession>A0A0R1REL4</accession>
<dbReference type="Gene3D" id="3.40.109.10">
    <property type="entry name" value="NADH Oxidase"/>
    <property type="match status" value="1"/>
</dbReference>
<dbReference type="RefSeq" id="WP_057889740.1">
    <property type="nucleotide sequence ID" value="NZ_AZFE01000031.1"/>
</dbReference>
<evidence type="ECO:0000313" key="7">
    <source>
        <dbReference type="EMBL" id="KRL55180.1"/>
    </source>
</evidence>